<keyword evidence="2" id="KW-1133">Transmembrane helix</keyword>
<dbReference type="EMBL" id="JACTNZ010000006">
    <property type="protein sequence ID" value="KAG5543655.1"/>
    <property type="molecule type" value="Genomic_DNA"/>
</dbReference>
<reference evidence="3 4" key="1">
    <citation type="submission" date="2020-08" db="EMBL/GenBank/DDBJ databases">
        <title>Plant Genome Project.</title>
        <authorList>
            <person name="Zhang R.-G."/>
        </authorList>
    </citation>
    <scope>NUCLEOTIDE SEQUENCE [LARGE SCALE GENOMIC DNA]</scope>
    <source>
        <strain evidence="3">WSP0</strain>
        <tissue evidence="3">Leaf</tissue>
    </source>
</reference>
<feature type="transmembrane region" description="Helical" evidence="2">
    <location>
        <begin position="182"/>
        <end position="199"/>
    </location>
</feature>
<feature type="region of interest" description="Disordered" evidence="1">
    <location>
        <begin position="201"/>
        <end position="248"/>
    </location>
</feature>
<evidence type="ECO:0000256" key="2">
    <source>
        <dbReference type="SAM" id="Phobius"/>
    </source>
</evidence>
<feature type="region of interest" description="Disordered" evidence="1">
    <location>
        <begin position="106"/>
        <end position="152"/>
    </location>
</feature>
<keyword evidence="2" id="KW-0812">Transmembrane</keyword>
<protein>
    <recommendedName>
        <fullName evidence="5">ZCF37</fullName>
    </recommendedName>
</protein>
<evidence type="ECO:0000256" key="1">
    <source>
        <dbReference type="SAM" id="MobiDB-lite"/>
    </source>
</evidence>
<comment type="caution">
    <text evidence="3">The sequence shown here is derived from an EMBL/GenBank/DDBJ whole genome shotgun (WGS) entry which is preliminary data.</text>
</comment>
<sequence>MVNPFICGSGTFHHHSEEEDDDHFPCSSGSSTATSAPRKSRKLWKTKDNHGKNPYAGFGLDKFSALLAELDGKRQEIYTRTGSEDISFVRFAYSNSNSCKPIVVKVRNRDKNRGEHASGGLEKNSTESSASPKEAHQPRIDSGDRKNKKKTKREKQRPFYYLVAVVVLILLVLAVFGRSFAIIFVSVGWYLVPAIKGAKESDRRRRKKREYGTRESEKKIDNAFNGLPSPKSNGNKAANEISPRRKSW</sequence>
<name>A0AAV6JU15_9ERIC</name>
<feature type="compositionally biased region" description="Basic and acidic residues" evidence="1">
    <location>
        <begin position="107"/>
        <end position="116"/>
    </location>
</feature>
<dbReference type="PANTHER" id="PTHR35275:SF1">
    <property type="entry name" value="OS07G0585900 PROTEIN"/>
    <property type="match status" value="1"/>
</dbReference>
<proteinExistence type="predicted"/>
<organism evidence="3 4">
    <name type="scientific">Rhododendron griersonianum</name>
    <dbReference type="NCBI Taxonomy" id="479676"/>
    <lineage>
        <taxon>Eukaryota</taxon>
        <taxon>Viridiplantae</taxon>
        <taxon>Streptophyta</taxon>
        <taxon>Embryophyta</taxon>
        <taxon>Tracheophyta</taxon>
        <taxon>Spermatophyta</taxon>
        <taxon>Magnoliopsida</taxon>
        <taxon>eudicotyledons</taxon>
        <taxon>Gunneridae</taxon>
        <taxon>Pentapetalae</taxon>
        <taxon>asterids</taxon>
        <taxon>Ericales</taxon>
        <taxon>Ericaceae</taxon>
        <taxon>Ericoideae</taxon>
        <taxon>Rhodoreae</taxon>
        <taxon>Rhododendron</taxon>
    </lineage>
</organism>
<evidence type="ECO:0000313" key="3">
    <source>
        <dbReference type="EMBL" id="KAG5543655.1"/>
    </source>
</evidence>
<dbReference type="AlphaFoldDB" id="A0AAV6JU15"/>
<evidence type="ECO:0000313" key="4">
    <source>
        <dbReference type="Proteomes" id="UP000823749"/>
    </source>
</evidence>
<feature type="compositionally biased region" description="Basic and acidic residues" evidence="1">
    <location>
        <begin position="210"/>
        <end position="221"/>
    </location>
</feature>
<evidence type="ECO:0008006" key="5">
    <source>
        <dbReference type="Google" id="ProtNLM"/>
    </source>
</evidence>
<keyword evidence="2" id="KW-0472">Membrane</keyword>
<accession>A0AAV6JU15</accession>
<dbReference type="PANTHER" id="PTHR35275">
    <property type="entry name" value="ZCF37"/>
    <property type="match status" value="1"/>
</dbReference>
<dbReference type="Proteomes" id="UP000823749">
    <property type="component" value="Chromosome 6"/>
</dbReference>
<gene>
    <name evidence="3" type="ORF">RHGRI_016418</name>
</gene>
<feature type="compositionally biased region" description="Polar residues" evidence="1">
    <location>
        <begin position="27"/>
        <end position="37"/>
    </location>
</feature>
<feature type="region of interest" description="Disordered" evidence="1">
    <location>
        <begin position="16"/>
        <end position="51"/>
    </location>
</feature>
<dbReference type="InterPro" id="IPR045880">
    <property type="entry name" value="ZCF37"/>
</dbReference>
<feature type="transmembrane region" description="Helical" evidence="2">
    <location>
        <begin position="158"/>
        <end position="176"/>
    </location>
</feature>
<feature type="compositionally biased region" description="Basic and acidic residues" evidence="1">
    <location>
        <begin position="133"/>
        <end position="145"/>
    </location>
</feature>
<keyword evidence="4" id="KW-1185">Reference proteome</keyword>